<keyword evidence="2" id="KW-0719">Serine esterase</keyword>
<dbReference type="GO" id="GO:0016787">
    <property type="term" value="F:hydrolase activity"/>
    <property type="evidence" value="ECO:0007669"/>
    <property type="project" value="UniProtKB-KW"/>
</dbReference>
<proteinExistence type="inferred from homology"/>
<sequence>MSNRQAPDRRERFYAALRRGVALAVAALAWGMASQSWAASCEALADLQLPDTVIKSATTVPAGGMPGLTLSPETPAFCRVVASVRAAPDSDVGVEVWLPLTGWKGVFHGNGNGGFGGVLPAGYGAMAAGVRRGYASAVTDTGTAPATPLEGDALIGHPRKWRDWGRLSAHVMTVTGKAIAQAYYGAKPERAFYTGCSTGGQQGLIEALYYPEDYDGILVGAPVINRTWGHAAVLWNDLAANLWPGSHLSDAKLRTLNTAVLARCGGRGSGLASDPFLGDPRACRFDPATLLCRGGDGPSCLTRQEVATVRAFYSGPTDRRGRAKFFGWPKGSEAPGHFGWDFLQSRPKGQPPFVSLFKWVFGADWNWAGFQVERDMPKVDAALDASVNDATRGDLRAFRARGGKLIVYHGWADSLVPPDQTIAFYDRVARDAGGIEKAQSFARLFMAPGVAHCGGGPGPDAFNAANGVVRPPPSATLQYDLFTALSAWVGRGAAPSRVIATRYVGAAPAEGVALQRPLCAYPAKAWYRGVGDTNDARNFVCSVAKPALSKQPDGPSRGGVD</sequence>
<evidence type="ECO:0000256" key="4">
    <source>
        <dbReference type="ARBA" id="ARBA00022729"/>
    </source>
</evidence>
<evidence type="ECO:0000256" key="5">
    <source>
        <dbReference type="ARBA" id="ARBA00022801"/>
    </source>
</evidence>
<keyword evidence="4 8" id="KW-0732">Signal</keyword>
<gene>
    <name evidence="9" type="ORF">MZV50_11275</name>
</gene>
<keyword evidence="7" id="KW-1015">Disulfide bond</keyword>
<evidence type="ECO:0000256" key="6">
    <source>
        <dbReference type="ARBA" id="ARBA00022837"/>
    </source>
</evidence>
<evidence type="ECO:0000256" key="1">
    <source>
        <dbReference type="ARBA" id="ARBA00006249"/>
    </source>
</evidence>
<dbReference type="PANTHER" id="PTHR33938:SF15">
    <property type="entry name" value="FERULOYL ESTERASE B-RELATED"/>
    <property type="match status" value="1"/>
</dbReference>
<dbReference type="PANTHER" id="PTHR33938">
    <property type="entry name" value="FERULOYL ESTERASE B-RELATED"/>
    <property type="match status" value="1"/>
</dbReference>
<keyword evidence="10" id="KW-1185">Reference proteome</keyword>
<dbReference type="SUPFAM" id="SSF53474">
    <property type="entry name" value="alpha/beta-Hydrolases"/>
    <property type="match status" value="1"/>
</dbReference>
<dbReference type="Gene3D" id="3.40.50.1820">
    <property type="entry name" value="alpha/beta hydrolase"/>
    <property type="match status" value="1"/>
</dbReference>
<keyword evidence="3" id="KW-0479">Metal-binding</keyword>
<organism evidence="9 10">
    <name type="scientific">Caulobacter segnis</name>
    <dbReference type="NCBI Taxonomy" id="88688"/>
    <lineage>
        <taxon>Bacteria</taxon>
        <taxon>Pseudomonadati</taxon>
        <taxon>Pseudomonadota</taxon>
        <taxon>Alphaproteobacteria</taxon>
        <taxon>Caulobacterales</taxon>
        <taxon>Caulobacteraceae</taxon>
        <taxon>Caulobacter</taxon>
    </lineage>
</organism>
<keyword evidence="5 9" id="KW-0378">Hydrolase</keyword>
<comment type="similarity">
    <text evidence="1">Belongs to the tannase family.</text>
</comment>
<accession>A0ABY4ZZ39</accession>
<evidence type="ECO:0000313" key="9">
    <source>
        <dbReference type="EMBL" id="USQ98078.1"/>
    </source>
</evidence>
<evidence type="ECO:0000313" key="10">
    <source>
        <dbReference type="Proteomes" id="UP001057520"/>
    </source>
</evidence>
<evidence type="ECO:0000256" key="8">
    <source>
        <dbReference type="SAM" id="SignalP"/>
    </source>
</evidence>
<dbReference type="EMBL" id="CP096040">
    <property type="protein sequence ID" value="USQ98078.1"/>
    <property type="molecule type" value="Genomic_DNA"/>
</dbReference>
<protein>
    <submittedName>
        <fullName evidence="9">Tannase/feruloyl esterase family alpha/beta hydrolase</fullName>
    </submittedName>
</protein>
<dbReference type="InterPro" id="IPR011118">
    <property type="entry name" value="Tannase/feruloyl_esterase"/>
</dbReference>
<evidence type="ECO:0000256" key="7">
    <source>
        <dbReference type="ARBA" id="ARBA00023157"/>
    </source>
</evidence>
<evidence type="ECO:0000256" key="2">
    <source>
        <dbReference type="ARBA" id="ARBA00022487"/>
    </source>
</evidence>
<keyword evidence="6" id="KW-0106">Calcium</keyword>
<dbReference type="InterPro" id="IPR029058">
    <property type="entry name" value="AB_hydrolase_fold"/>
</dbReference>
<dbReference type="Proteomes" id="UP001057520">
    <property type="component" value="Chromosome"/>
</dbReference>
<reference evidence="9 10" key="1">
    <citation type="submission" date="2022-04" db="EMBL/GenBank/DDBJ databases">
        <title>Genome sequence of soybean root-associated Caulobacter segnis RL271.</title>
        <authorList>
            <person name="Longley R."/>
            <person name="Bonito G."/>
            <person name="Trigodet F."/>
            <person name="Crosson S."/>
            <person name="Fiebig A."/>
        </authorList>
    </citation>
    <scope>NUCLEOTIDE SEQUENCE [LARGE SCALE GENOMIC DNA]</scope>
    <source>
        <strain evidence="9 10">RL271</strain>
    </source>
</reference>
<name>A0ABY4ZZ39_9CAUL</name>
<feature type="chain" id="PRO_5047076020" evidence="8">
    <location>
        <begin position="39"/>
        <end position="561"/>
    </location>
</feature>
<feature type="signal peptide" evidence="8">
    <location>
        <begin position="1"/>
        <end position="38"/>
    </location>
</feature>
<dbReference type="Pfam" id="PF07519">
    <property type="entry name" value="Tannase"/>
    <property type="match status" value="2"/>
</dbReference>
<evidence type="ECO:0000256" key="3">
    <source>
        <dbReference type="ARBA" id="ARBA00022723"/>
    </source>
</evidence>